<dbReference type="EMBL" id="JBEXAE010000003">
    <property type="protein sequence ID" value="MET6990755.1"/>
    <property type="molecule type" value="Genomic_DNA"/>
</dbReference>
<organism evidence="2 3">
    <name type="scientific">Sediminicola arcticus</name>
    <dbReference type="NCBI Taxonomy" id="1574308"/>
    <lineage>
        <taxon>Bacteria</taxon>
        <taxon>Pseudomonadati</taxon>
        <taxon>Bacteroidota</taxon>
        <taxon>Flavobacteriia</taxon>
        <taxon>Flavobacteriales</taxon>
        <taxon>Flavobacteriaceae</taxon>
        <taxon>Sediminicola</taxon>
    </lineage>
</organism>
<evidence type="ECO:0000313" key="3">
    <source>
        <dbReference type="Proteomes" id="UP001549799"/>
    </source>
</evidence>
<comment type="similarity">
    <text evidence="1">Belongs to the transferase hexapeptide repeat family.</text>
</comment>
<proteinExistence type="inferred from homology"/>
<evidence type="ECO:0000313" key="2">
    <source>
        <dbReference type="EMBL" id="MET6990755.1"/>
    </source>
</evidence>
<dbReference type="CDD" id="cd03360">
    <property type="entry name" value="LbH_AT_putative"/>
    <property type="match status" value="1"/>
</dbReference>
<dbReference type="PANTHER" id="PTHR43300">
    <property type="entry name" value="ACETYLTRANSFERASE"/>
    <property type="match status" value="1"/>
</dbReference>
<dbReference type="InterPro" id="IPR050179">
    <property type="entry name" value="Trans_hexapeptide_repeat"/>
</dbReference>
<gene>
    <name evidence="2" type="ORF">ABXZ36_08855</name>
</gene>
<dbReference type="InterPro" id="IPR011004">
    <property type="entry name" value="Trimer_LpxA-like_sf"/>
</dbReference>
<name>A0ABV2SVH8_9FLAO</name>
<dbReference type="Proteomes" id="UP001549799">
    <property type="component" value="Unassembled WGS sequence"/>
</dbReference>
<dbReference type="PANTHER" id="PTHR43300:SF7">
    <property type="entry name" value="UDP-N-ACETYLBACILLOSAMINE N-ACETYLTRANSFERASE"/>
    <property type="match status" value="1"/>
</dbReference>
<dbReference type="SUPFAM" id="SSF51161">
    <property type="entry name" value="Trimeric LpxA-like enzymes"/>
    <property type="match status" value="1"/>
</dbReference>
<reference evidence="2 3" key="1">
    <citation type="submission" date="2024-07" db="EMBL/GenBank/DDBJ databases">
        <title>The genome sequence of type strain Sediminicola arcticus GDMCC 1.2805.</title>
        <authorList>
            <person name="Liu Y."/>
        </authorList>
    </citation>
    <scope>NUCLEOTIDE SEQUENCE [LARGE SCALE GENOMIC DNA]</scope>
    <source>
        <strain evidence="2 3">GDMCC 1.2805</strain>
    </source>
</reference>
<evidence type="ECO:0000256" key="1">
    <source>
        <dbReference type="ARBA" id="ARBA00007274"/>
    </source>
</evidence>
<comment type="caution">
    <text evidence="2">The sequence shown here is derived from an EMBL/GenBank/DDBJ whole genome shotgun (WGS) entry which is preliminary data.</text>
</comment>
<dbReference type="RefSeq" id="WP_354615147.1">
    <property type="nucleotide sequence ID" value="NZ_JBEXAE010000003.1"/>
</dbReference>
<keyword evidence="3" id="KW-1185">Reference proteome</keyword>
<sequence>MRNVIILGTGGCAAQLTYYIEDNNSRVKEDDKIRILGYIEDEKSIDEYYNKYNYKSPVLCDIDGYEPRPNEEVLIAIMNIDLRIKMIDKLLKKKASIGSFFHGSVLISNDMDIGEGNIIFPYSMIFENAIIGKYNLLTSHSFISHDCVIGDNNFFSHAGIAGNVRIGNNNYFGIRSTVIPSIIMGDNNIIQAGMVVDKNLKDSTTYFYRFKEKVLAIPAKS</sequence>
<protein>
    <submittedName>
        <fullName evidence="2">Acetyltransferase</fullName>
    </submittedName>
</protein>
<dbReference type="Gene3D" id="3.40.50.20">
    <property type="match status" value="1"/>
</dbReference>
<dbReference type="Gene3D" id="2.160.10.10">
    <property type="entry name" value="Hexapeptide repeat proteins"/>
    <property type="match status" value="1"/>
</dbReference>
<dbReference type="InterPro" id="IPR020019">
    <property type="entry name" value="AcTrfase_PglD-like"/>
</dbReference>
<accession>A0ABV2SVH8</accession>